<dbReference type="AlphaFoldDB" id="A0A1Y2GGT3"/>
<dbReference type="OrthoDB" id="2449556at2759"/>
<dbReference type="Proteomes" id="UP000193648">
    <property type="component" value="Unassembled WGS sequence"/>
</dbReference>
<feature type="compositionally biased region" description="Acidic residues" evidence="1">
    <location>
        <begin position="395"/>
        <end position="422"/>
    </location>
</feature>
<feature type="compositionally biased region" description="Polar residues" evidence="1">
    <location>
        <begin position="342"/>
        <end position="360"/>
    </location>
</feature>
<comment type="caution">
    <text evidence="2">The sequence shown here is derived from an EMBL/GenBank/DDBJ whole genome shotgun (WGS) entry which is preliminary data.</text>
</comment>
<keyword evidence="3" id="KW-1185">Reference proteome</keyword>
<feature type="compositionally biased region" description="Polar residues" evidence="1">
    <location>
        <begin position="90"/>
        <end position="100"/>
    </location>
</feature>
<proteinExistence type="predicted"/>
<evidence type="ECO:0000313" key="3">
    <source>
        <dbReference type="Proteomes" id="UP000193648"/>
    </source>
</evidence>
<gene>
    <name evidence="2" type="ORF">BCR41DRAFT_360543</name>
</gene>
<feature type="region of interest" description="Disordered" evidence="1">
    <location>
        <begin position="342"/>
        <end position="366"/>
    </location>
</feature>
<feature type="region of interest" description="Disordered" evidence="1">
    <location>
        <begin position="395"/>
        <end position="464"/>
    </location>
</feature>
<name>A0A1Y2GGT3_9FUNG</name>
<accession>A0A1Y2GGT3</accession>
<reference evidence="2 3" key="1">
    <citation type="submission" date="2016-07" db="EMBL/GenBank/DDBJ databases">
        <title>Pervasive Adenine N6-methylation of Active Genes in Fungi.</title>
        <authorList>
            <consortium name="DOE Joint Genome Institute"/>
            <person name="Mondo S.J."/>
            <person name="Dannebaum R.O."/>
            <person name="Kuo R.C."/>
            <person name="Labutti K."/>
            <person name="Haridas S."/>
            <person name="Kuo A."/>
            <person name="Salamov A."/>
            <person name="Ahrendt S.R."/>
            <person name="Lipzen A."/>
            <person name="Sullivan W."/>
            <person name="Andreopoulos W.B."/>
            <person name="Clum A."/>
            <person name="Lindquist E."/>
            <person name="Daum C."/>
            <person name="Ramamoorthy G.K."/>
            <person name="Gryganskyi A."/>
            <person name="Culley D."/>
            <person name="Magnuson J.K."/>
            <person name="James T.Y."/>
            <person name="O'Malley M.A."/>
            <person name="Stajich J.E."/>
            <person name="Spatafora J.W."/>
            <person name="Visel A."/>
            <person name="Grigoriev I.V."/>
        </authorList>
    </citation>
    <scope>NUCLEOTIDE SEQUENCE [LARGE SCALE GENOMIC DNA]</scope>
    <source>
        <strain evidence="2 3">NRRL 3116</strain>
    </source>
</reference>
<dbReference type="EMBL" id="MCFF01000043">
    <property type="protein sequence ID" value="ORZ07055.1"/>
    <property type="molecule type" value="Genomic_DNA"/>
</dbReference>
<protein>
    <submittedName>
        <fullName evidence="2">Uncharacterized protein</fullName>
    </submittedName>
</protein>
<evidence type="ECO:0000256" key="1">
    <source>
        <dbReference type="SAM" id="MobiDB-lite"/>
    </source>
</evidence>
<feature type="region of interest" description="Disordered" evidence="1">
    <location>
        <begin position="184"/>
        <end position="205"/>
    </location>
</feature>
<dbReference type="RefSeq" id="XP_021877851.1">
    <property type="nucleotide sequence ID" value="XM_022025388.1"/>
</dbReference>
<dbReference type="InParanoid" id="A0A1Y2GGT3"/>
<feature type="compositionally biased region" description="Low complexity" evidence="1">
    <location>
        <begin position="69"/>
        <end position="89"/>
    </location>
</feature>
<evidence type="ECO:0000313" key="2">
    <source>
        <dbReference type="EMBL" id="ORZ07055.1"/>
    </source>
</evidence>
<organism evidence="2 3">
    <name type="scientific">Lobosporangium transversale</name>
    <dbReference type="NCBI Taxonomy" id="64571"/>
    <lineage>
        <taxon>Eukaryota</taxon>
        <taxon>Fungi</taxon>
        <taxon>Fungi incertae sedis</taxon>
        <taxon>Mucoromycota</taxon>
        <taxon>Mortierellomycotina</taxon>
        <taxon>Mortierellomycetes</taxon>
        <taxon>Mortierellales</taxon>
        <taxon>Mortierellaceae</taxon>
        <taxon>Lobosporangium</taxon>
    </lineage>
</organism>
<feature type="region of interest" description="Disordered" evidence="1">
    <location>
        <begin position="59"/>
        <end position="114"/>
    </location>
</feature>
<dbReference type="GeneID" id="33567232"/>
<sequence>MDLHNEKGNQEIGIAATNASVSTEFNSDGSMIQEAQDISNNVEITTTSNHAGVVEITHTPPVGGHNQWQLPLLPPTSSLTTLPTMTQSQDQEGNPSSPTQPKEDLQPLTPKPLAVKPAYKKRIVVPASRADGIIRRSGALAATEKQMNNRNALGRRDKSVKSIYDKSCSRAPSSRNRITMLKTTKKDTSLKPKRSPIMWKPTSPSGRRLKTYGLAQATIREEDIEMLIKNQEMHTQRIAQLAMRPLPVRDLQTLLQTELEQEAKTLEALGTALHKEILKLQLEEGVLVNMLELTKTGILDDADLELLQPRRRELHSYPGIASNRRASVYTNTSSHQFSLSNTQISDIGSGSSSNANTVGNDNDKPAVMVDKEHSSANIVEDEDLYELEYDQDEVAMNSDMEEDRELEDDDIYYDSEEEEDDWSQYGDDGGADEEDDQVAREALQSMLSKYGADPLGTSECHYSN</sequence>